<dbReference type="GO" id="GO:0016020">
    <property type="term" value="C:membrane"/>
    <property type="evidence" value="ECO:0007669"/>
    <property type="project" value="UniProtKB-SubCell"/>
</dbReference>
<dbReference type="Proteomes" id="UP000240624">
    <property type="component" value="Unassembled WGS sequence"/>
</dbReference>
<evidence type="ECO:0000313" key="10">
    <source>
        <dbReference type="Proteomes" id="UP000240624"/>
    </source>
</evidence>
<feature type="transmembrane region" description="Helical" evidence="6">
    <location>
        <begin position="107"/>
        <end position="124"/>
    </location>
</feature>
<gene>
    <name evidence="7" type="ORF">CLV79_103387</name>
    <name evidence="8" type="ORF">LOS8367_00010</name>
</gene>
<dbReference type="InterPro" id="IPR000537">
    <property type="entry name" value="UbiA_prenyltransferase"/>
</dbReference>
<protein>
    <submittedName>
        <fullName evidence="7 8">Prenyltransferase</fullName>
    </submittedName>
</protein>
<keyword evidence="8" id="KW-0808">Transferase</keyword>
<feature type="transmembrane region" description="Helical" evidence="6">
    <location>
        <begin position="209"/>
        <end position="228"/>
    </location>
</feature>
<dbReference type="RefSeq" id="WP_207569206.1">
    <property type="nucleotide sequence ID" value="NZ_FWFY01000001.1"/>
</dbReference>
<evidence type="ECO:0000313" key="9">
    <source>
        <dbReference type="Proteomes" id="UP000193495"/>
    </source>
</evidence>
<feature type="transmembrane region" description="Helical" evidence="6">
    <location>
        <begin position="262"/>
        <end position="280"/>
    </location>
</feature>
<dbReference type="InterPro" id="IPR044878">
    <property type="entry name" value="UbiA_sf"/>
</dbReference>
<comment type="subcellular location">
    <subcellularLocation>
        <location evidence="1">Membrane</location>
        <topology evidence="1">Multi-pass membrane protein</topology>
    </subcellularLocation>
</comment>
<dbReference type="Gene3D" id="1.10.357.140">
    <property type="entry name" value="UbiA prenyltransferase"/>
    <property type="match status" value="1"/>
</dbReference>
<keyword evidence="4 6" id="KW-1133">Transmembrane helix</keyword>
<evidence type="ECO:0000256" key="4">
    <source>
        <dbReference type="ARBA" id="ARBA00022989"/>
    </source>
</evidence>
<evidence type="ECO:0000256" key="3">
    <source>
        <dbReference type="ARBA" id="ARBA00022692"/>
    </source>
</evidence>
<reference evidence="7 10" key="2">
    <citation type="submission" date="2018-03" db="EMBL/GenBank/DDBJ databases">
        <title>Genomic Encyclopedia of Archaeal and Bacterial Type Strains, Phase II (KMG-II): from individual species to whole genera.</title>
        <authorList>
            <person name="Goeker M."/>
        </authorList>
    </citation>
    <scope>NUCLEOTIDE SEQUENCE [LARGE SCALE GENOMIC DNA]</scope>
    <source>
        <strain evidence="7 10">DSM 29956</strain>
    </source>
</reference>
<reference evidence="8 9" key="1">
    <citation type="submission" date="2017-03" db="EMBL/GenBank/DDBJ databases">
        <authorList>
            <person name="Afonso C.L."/>
            <person name="Miller P.J."/>
            <person name="Scott M.A."/>
            <person name="Spackman E."/>
            <person name="Goraichik I."/>
            <person name="Dimitrov K.M."/>
            <person name="Suarez D.L."/>
            <person name="Swayne D.E."/>
        </authorList>
    </citation>
    <scope>NUCLEOTIDE SEQUENCE [LARGE SCALE GENOMIC DNA]</scope>
    <source>
        <strain evidence="8 9">CECT 8367</strain>
    </source>
</reference>
<proteinExistence type="predicted"/>
<name>A0A1X6Y653_9RHOB</name>
<dbReference type="CDD" id="cd13964">
    <property type="entry name" value="PT_UbiA_1"/>
    <property type="match status" value="1"/>
</dbReference>
<feature type="transmembrane region" description="Helical" evidence="6">
    <location>
        <begin position="80"/>
        <end position="101"/>
    </location>
</feature>
<feature type="transmembrane region" description="Helical" evidence="6">
    <location>
        <begin position="155"/>
        <end position="174"/>
    </location>
</feature>
<feature type="transmembrane region" description="Helical" evidence="6">
    <location>
        <begin position="23"/>
        <end position="52"/>
    </location>
</feature>
<keyword evidence="2" id="KW-1003">Cell membrane</keyword>
<dbReference type="Pfam" id="PF01040">
    <property type="entry name" value="UbiA"/>
    <property type="match status" value="1"/>
</dbReference>
<organism evidence="8 9">
    <name type="scientific">Limimaricola soesokkakensis</name>
    <dbReference type="NCBI Taxonomy" id="1343159"/>
    <lineage>
        <taxon>Bacteria</taxon>
        <taxon>Pseudomonadati</taxon>
        <taxon>Pseudomonadota</taxon>
        <taxon>Alphaproteobacteria</taxon>
        <taxon>Rhodobacterales</taxon>
        <taxon>Paracoccaceae</taxon>
        <taxon>Limimaricola</taxon>
    </lineage>
</organism>
<dbReference type="EMBL" id="PYGB01000003">
    <property type="protein sequence ID" value="PSK87336.1"/>
    <property type="molecule type" value="Genomic_DNA"/>
</dbReference>
<accession>A0A1X6Y653</accession>
<evidence type="ECO:0000313" key="7">
    <source>
        <dbReference type="EMBL" id="PSK87336.1"/>
    </source>
</evidence>
<dbReference type="GO" id="GO:0016765">
    <property type="term" value="F:transferase activity, transferring alkyl or aryl (other than methyl) groups"/>
    <property type="evidence" value="ECO:0007669"/>
    <property type="project" value="InterPro"/>
</dbReference>
<evidence type="ECO:0000256" key="6">
    <source>
        <dbReference type="SAM" id="Phobius"/>
    </source>
</evidence>
<dbReference type="EMBL" id="FWFY01000001">
    <property type="protein sequence ID" value="SLN11812.1"/>
    <property type="molecule type" value="Genomic_DNA"/>
</dbReference>
<sequence length="283" mass="29108">MTRVATILRLGRVSNLPTVWTNALAAAVLAVGATLPGGTVLATAAILSLFYIGGMWLNDAFDAEIDARERSTRPIPAGEIGRVAVFAIGGALLALGIVGGFGFGPAAGAAALALAATVLLYDWLHKRTVSSPVIMGATRFLCYVFAALALGALPWLVLVAAFGLFAYVVGLTYAAKQEAYDRLDRAWPLAVLAFPLLVALVLAWGNALALAICLGLAALMAVALRRLFRRAKGDVPKAVVTLIAGMSLYDAALLAAVGAPGLAILAVAGCGLTMLLQRIVPGT</sequence>
<evidence type="ECO:0000313" key="8">
    <source>
        <dbReference type="EMBL" id="SLN11812.1"/>
    </source>
</evidence>
<dbReference type="Proteomes" id="UP000193495">
    <property type="component" value="Unassembled WGS sequence"/>
</dbReference>
<evidence type="ECO:0000256" key="2">
    <source>
        <dbReference type="ARBA" id="ARBA00022475"/>
    </source>
</evidence>
<evidence type="ECO:0000256" key="5">
    <source>
        <dbReference type="ARBA" id="ARBA00023136"/>
    </source>
</evidence>
<dbReference type="AlphaFoldDB" id="A0A1X6Y653"/>
<keyword evidence="5 6" id="KW-0472">Membrane</keyword>
<keyword evidence="10" id="KW-1185">Reference proteome</keyword>
<evidence type="ECO:0000256" key="1">
    <source>
        <dbReference type="ARBA" id="ARBA00004141"/>
    </source>
</evidence>
<keyword evidence="3 6" id="KW-0812">Transmembrane</keyword>